<evidence type="ECO:0000256" key="5">
    <source>
        <dbReference type="ARBA" id="ARBA00022801"/>
    </source>
</evidence>
<feature type="region of interest" description="Disordered" evidence="13">
    <location>
        <begin position="448"/>
        <end position="478"/>
    </location>
</feature>
<accession>A0AAP0BK37</accession>
<dbReference type="GO" id="GO:0005634">
    <property type="term" value="C:nucleus"/>
    <property type="evidence" value="ECO:0007669"/>
    <property type="project" value="UniProtKB-SubCell"/>
</dbReference>
<dbReference type="EMBL" id="JBBWWQ010000007">
    <property type="protein sequence ID" value="KAK8942619.1"/>
    <property type="molecule type" value="Genomic_DNA"/>
</dbReference>
<evidence type="ECO:0000256" key="9">
    <source>
        <dbReference type="ARBA" id="ARBA00047761"/>
    </source>
</evidence>
<comment type="catalytic activity">
    <reaction evidence="9 12">
        <text>O-phospho-L-seryl-[protein] + H2O = L-seryl-[protein] + phosphate</text>
        <dbReference type="Rhea" id="RHEA:20629"/>
        <dbReference type="Rhea" id="RHEA-COMP:9863"/>
        <dbReference type="Rhea" id="RHEA-COMP:11604"/>
        <dbReference type="ChEBI" id="CHEBI:15377"/>
        <dbReference type="ChEBI" id="CHEBI:29999"/>
        <dbReference type="ChEBI" id="CHEBI:43474"/>
        <dbReference type="ChEBI" id="CHEBI:83421"/>
        <dbReference type="EC" id="3.1.3.16"/>
    </reaction>
</comment>
<comment type="subcellular location">
    <subcellularLocation>
        <location evidence="1 12">Nucleus</location>
    </subcellularLocation>
</comment>
<evidence type="ECO:0000256" key="13">
    <source>
        <dbReference type="SAM" id="MobiDB-lite"/>
    </source>
</evidence>
<keyword evidence="8 12" id="KW-0539">Nucleus</keyword>
<dbReference type="InterPro" id="IPR039693">
    <property type="entry name" value="Rtr1/RPAP2"/>
</dbReference>
<keyword evidence="16" id="KW-1185">Reference proteome</keyword>
<evidence type="ECO:0000256" key="8">
    <source>
        <dbReference type="ARBA" id="ARBA00023242"/>
    </source>
</evidence>
<evidence type="ECO:0000256" key="12">
    <source>
        <dbReference type="RuleBase" id="RU367080"/>
    </source>
</evidence>
<dbReference type="InterPro" id="IPR007308">
    <property type="entry name" value="Rtr1/RPAP2_dom"/>
</dbReference>
<gene>
    <name evidence="15" type="ORF">KSP39_PZI009090</name>
</gene>
<dbReference type="Gene3D" id="1.25.40.820">
    <property type="match status" value="1"/>
</dbReference>
<feature type="region of interest" description="Disordered" evidence="13">
    <location>
        <begin position="279"/>
        <end position="298"/>
    </location>
</feature>
<evidence type="ECO:0000256" key="1">
    <source>
        <dbReference type="ARBA" id="ARBA00004123"/>
    </source>
</evidence>
<comment type="catalytic activity">
    <reaction evidence="10 12">
        <text>O-phospho-L-threonyl-[protein] + H2O = L-threonyl-[protein] + phosphate</text>
        <dbReference type="Rhea" id="RHEA:47004"/>
        <dbReference type="Rhea" id="RHEA-COMP:11060"/>
        <dbReference type="Rhea" id="RHEA-COMP:11605"/>
        <dbReference type="ChEBI" id="CHEBI:15377"/>
        <dbReference type="ChEBI" id="CHEBI:30013"/>
        <dbReference type="ChEBI" id="CHEBI:43474"/>
        <dbReference type="ChEBI" id="CHEBI:61977"/>
        <dbReference type="EC" id="3.1.3.16"/>
    </reaction>
</comment>
<comment type="similarity">
    <text evidence="2 11 12">Belongs to the RPAP2 family.</text>
</comment>
<feature type="region of interest" description="Disordered" evidence="13">
    <location>
        <begin position="526"/>
        <end position="563"/>
    </location>
</feature>
<keyword evidence="7 12" id="KW-0904">Protein phosphatase</keyword>
<dbReference type="PANTHER" id="PTHR14732:SF0">
    <property type="entry name" value="RNA POLYMERASE II SUBUNIT B1 CTD PHOSPHATASE RPAP2-RELATED"/>
    <property type="match status" value="1"/>
</dbReference>
<name>A0AAP0BK37_9ASPA</name>
<evidence type="ECO:0000259" key="14">
    <source>
        <dbReference type="PROSITE" id="PS51479"/>
    </source>
</evidence>
<keyword evidence="6 12" id="KW-0862">Zinc</keyword>
<dbReference type="GO" id="GO:0005737">
    <property type="term" value="C:cytoplasm"/>
    <property type="evidence" value="ECO:0007669"/>
    <property type="project" value="TreeGrafter"/>
</dbReference>
<evidence type="ECO:0000256" key="10">
    <source>
        <dbReference type="ARBA" id="ARBA00048336"/>
    </source>
</evidence>
<protein>
    <recommendedName>
        <fullName evidence="12">RNA polymerase II subunit B1 CTD phosphatase RPAP2 homolog</fullName>
        <ecNumber evidence="12">3.1.3.16</ecNumber>
    </recommendedName>
</protein>
<evidence type="ECO:0000256" key="4">
    <source>
        <dbReference type="ARBA" id="ARBA00022771"/>
    </source>
</evidence>
<evidence type="ECO:0000256" key="3">
    <source>
        <dbReference type="ARBA" id="ARBA00022723"/>
    </source>
</evidence>
<keyword evidence="4 12" id="KW-0863">Zinc-finger</keyword>
<keyword evidence="5 12" id="KW-0378">Hydrolase</keyword>
<dbReference type="AlphaFoldDB" id="A0AAP0BK37"/>
<dbReference type="Proteomes" id="UP001418222">
    <property type="component" value="Unassembled WGS sequence"/>
</dbReference>
<feature type="compositionally biased region" description="Polar residues" evidence="13">
    <location>
        <begin position="287"/>
        <end position="298"/>
    </location>
</feature>
<evidence type="ECO:0000313" key="15">
    <source>
        <dbReference type="EMBL" id="KAK8942619.1"/>
    </source>
</evidence>
<evidence type="ECO:0000256" key="6">
    <source>
        <dbReference type="ARBA" id="ARBA00022833"/>
    </source>
</evidence>
<comment type="function">
    <text evidence="12">Putative RNA polymerase II subunit B1 C-terminal domain (CTD) phosphatase involved in RNA polymerase II transcription regulation.</text>
</comment>
<organism evidence="15 16">
    <name type="scientific">Platanthera zijinensis</name>
    <dbReference type="NCBI Taxonomy" id="2320716"/>
    <lineage>
        <taxon>Eukaryota</taxon>
        <taxon>Viridiplantae</taxon>
        <taxon>Streptophyta</taxon>
        <taxon>Embryophyta</taxon>
        <taxon>Tracheophyta</taxon>
        <taxon>Spermatophyta</taxon>
        <taxon>Magnoliopsida</taxon>
        <taxon>Liliopsida</taxon>
        <taxon>Asparagales</taxon>
        <taxon>Orchidaceae</taxon>
        <taxon>Orchidoideae</taxon>
        <taxon>Orchideae</taxon>
        <taxon>Orchidinae</taxon>
        <taxon>Platanthera</taxon>
    </lineage>
</organism>
<reference evidence="15 16" key="1">
    <citation type="journal article" date="2022" name="Nat. Plants">
        <title>Genomes of leafy and leafless Platanthera orchids illuminate the evolution of mycoheterotrophy.</title>
        <authorList>
            <person name="Li M.H."/>
            <person name="Liu K.W."/>
            <person name="Li Z."/>
            <person name="Lu H.C."/>
            <person name="Ye Q.L."/>
            <person name="Zhang D."/>
            <person name="Wang J.Y."/>
            <person name="Li Y.F."/>
            <person name="Zhong Z.M."/>
            <person name="Liu X."/>
            <person name="Yu X."/>
            <person name="Liu D.K."/>
            <person name="Tu X.D."/>
            <person name="Liu B."/>
            <person name="Hao Y."/>
            <person name="Liao X.Y."/>
            <person name="Jiang Y.T."/>
            <person name="Sun W.H."/>
            <person name="Chen J."/>
            <person name="Chen Y.Q."/>
            <person name="Ai Y."/>
            <person name="Zhai J.W."/>
            <person name="Wu S.S."/>
            <person name="Zhou Z."/>
            <person name="Hsiao Y.Y."/>
            <person name="Wu W.L."/>
            <person name="Chen Y.Y."/>
            <person name="Lin Y.F."/>
            <person name="Hsu J.L."/>
            <person name="Li C.Y."/>
            <person name="Wang Z.W."/>
            <person name="Zhao X."/>
            <person name="Zhong W.Y."/>
            <person name="Ma X.K."/>
            <person name="Ma L."/>
            <person name="Huang J."/>
            <person name="Chen G.Z."/>
            <person name="Huang M.Z."/>
            <person name="Huang L."/>
            <person name="Peng D.H."/>
            <person name="Luo Y.B."/>
            <person name="Zou S.Q."/>
            <person name="Chen S.P."/>
            <person name="Lan S."/>
            <person name="Tsai W.C."/>
            <person name="Van de Peer Y."/>
            <person name="Liu Z.J."/>
        </authorList>
    </citation>
    <scope>NUCLEOTIDE SEQUENCE [LARGE SCALE GENOMIC DNA]</scope>
    <source>
        <strain evidence="15">Lor287</strain>
    </source>
</reference>
<dbReference type="Pfam" id="PF04181">
    <property type="entry name" value="RPAP2_Rtr1"/>
    <property type="match status" value="1"/>
</dbReference>
<evidence type="ECO:0000256" key="7">
    <source>
        <dbReference type="ARBA" id="ARBA00022912"/>
    </source>
</evidence>
<sequence length="856" mass="94976">MNESGTGDGFGWEAVTVAEVAKERGGVSGGDYSFVEGSQLYAAGSLLSRPDYDDVVIERSIAGICGYPPCPNPLPVDRNRRGRFRISLREHRVYDLEETYNYCSESCVVRSQTFRMSLNSERVSDLSEAKIEQILRLFGPSKIGGEELEEGLDLATKNLSIKEKEDAGAGEVSLDEWLRPANAIEGYVPQHDRIGGSLKNIEEPSPAVTKAMRKKAEADLVCIHGRCCEAQTRQKLLASKYKTPMKRSNTFVEEGVIVAGEELKRRHLEKEAAKKKKLAIADAAPQRKSTPFGESSTAGKDMEVSLDMENPKYADEMTSILQLVEDETIAVLKDLGMLKPPVPNFVRRHNSRKMTEGEVPVASSKFVSNETDGIHSKDYSAVKEDASKMISGNIDFPTSIIVGNEFDNWNASVPTGQDISHMIAKQLENVVLEEKNTRKNAIVKARSVDDSGVMENQSSKRPSKLSRPKAKKKDAGENNEKLVIESFAGIRDEDNALYSNQPTPTEVFSKNVKVVYSKKMASSNDHAVKVHKHKVLSEEKTKSQGKILKSSLKPSGSKVGSHSVKWADEENAVEDKKIILKESSKEDYVISERFTSAEACAAALIQAAESVASGKTEVEDAVSEAGILIFPQSQPLQGEKEYNDDIHELDLGIVKWPKKTVLLDTDMFEVEDSWHDTTPEGFSLHLSPFATMWMALFGWINSSSLAYIYGYDGSSHQKFMLVNGKEYPAKVMLRDGQSLEIRQALDGFICRILPAFVKDQMISVPVSTMEKFMGCLLDTMSFMDAIPSFKIRQWHVIVFLFIEALSVHRLPILSTHFMSKGPQLQQILNAAQISSEEYEIMRDLILPFGGSADLPI</sequence>
<evidence type="ECO:0000256" key="2">
    <source>
        <dbReference type="ARBA" id="ARBA00005676"/>
    </source>
</evidence>
<evidence type="ECO:0000313" key="16">
    <source>
        <dbReference type="Proteomes" id="UP001418222"/>
    </source>
</evidence>
<evidence type="ECO:0000256" key="11">
    <source>
        <dbReference type="PROSITE-ProRule" id="PRU00812"/>
    </source>
</evidence>
<dbReference type="PROSITE" id="PS51479">
    <property type="entry name" value="ZF_RTR1"/>
    <property type="match status" value="1"/>
</dbReference>
<dbReference type="GO" id="GO:0043175">
    <property type="term" value="F:RNA polymerase core enzyme binding"/>
    <property type="evidence" value="ECO:0007669"/>
    <property type="project" value="UniProtKB-UniRule"/>
</dbReference>
<feature type="compositionally biased region" description="Basic residues" evidence="13">
    <location>
        <begin position="461"/>
        <end position="472"/>
    </location>
</feature>
<feature type="domain" description="RTR1-type" evidence="14">
    <location>
        <begin position="42"/>
        <end position="127"/>
    </location>
</feature>
<comment type="caution">
    <text evidence="15">The sequence shown here is derived from an EMBL/GenBank/DDBJ whole genome shotgun (WGS) entry which is preliminary data.</text>
</comment>
<dbReference type="PANTHER" id="PTHR14732">
    <property type="entry name" value="RNA POLYMERASE II SUBUNIT B1 CTD PHOSPHATASE RPAP2-RELATED"/>
    <property type="match status" value="1"/>
</dbReference>
<keyword evidence="3 12" id="KW-0479">Metal-binding</keyword>
<dbReference type="EC" id="3.1.3.16" evidence="12"/>
<dbReference type="GO" id="GO:0008420">
    <property type="term" value="F:RNA polymerase II CTD heptapeptide repeat phosphatase activity"/>
    <property type="evidence" value="ECO:0007669"/>
    <property type="project" value="UniProtKB-UniRule"/>
</dbReference>
<dbReference type="GO" id="GO:0008270">
    <property type="term" value="F:zinc ion binding"/>
    <property type="evidence" value="ECO:0007669"/>
    <property type="project" value="UniProtKB-KW"/>
</dbReference>
<proteinExistence type="inferred from homology"/>
<dbReference type="InterPro" id="IPR038534">
    <property type="entry name" value="Rtr1/RPAP2_sf"/>
</dbReference>